<dbReference type="Proteomes" id="UP000250235">
    <property type="component" value="Unassembled WGS sequence"/>
</dbReference>
<organism evidence="2 3">
    <name type="scientific">Dorcoceras hygrometricum</name>
    <dbReference type="NCBI Taxonomy" id="472368"/>
    <lineage>
        <taxon>Eukaryota</taxon>
        <taxon>Viridiplantae</taxon>
        <taxon>Streptophyta</taxon>
        <taxon>Embryophyta</taxon>
        <taxon>Tracheophyta</taxon>
        <taxon>Spermatophyta</taxon>
        <taxon>Magnoliopsida</taxon>
        <taxon>eudicotyledons</taxon>
        <taxon>Gunneridae</taxon>
        <taxon>Pentapetalae</taxon>
        <taxon>asterids</taxon>
        <taxon>lamiids</taxon>
        <taxon>Lamiales</taxon>
        <taxon>Gesneriaceae</taxon>
        <taxon>Didymocarpoideae</taxon>
        <taxon>Trichosporeae</taxon>
        <taxon>Loxocarpinae</taxon>
        <taxon>Dorcoceras</taxon>
    </lineage>
</organism>
<evidence type="ECO:0000256" key="1">
    <source>
        <dbReference type="SAM" id="MobiDB-lite"/>
    </source>
</evidence>
<dbReference type="EMBL" id="KQ995685">
    <property type="protein sequence ID" value="KZV46268.1"/>
    <property type="molecule type" value="Genomic_DNA"/>
</dbReference>
<name>A0A2Z7CH52_9LAMI</name>
<protein>
    <submittedName>
        <fullName evidence="2">Uncharacterized protein</fullName>
    </submittedName>
</protein>
<dbReference type="AlphaFoldDB" id="A0A2Z7CH52"/>
<sequence>MSLFDLQDVCIAIGSIATLDLPMVVDLIGIYGLKGPYCTLTTTNWFLQALSVIPRGSWGDVARRSYRDPLGSISRRLPPLQKPPPPPRVAGKSFPDNFDEENPFVVISSVLLVQADEGVLFLAVDRIGDFYRNLPRRADVIVTTVGARHKCQQAERLVETRSDTEDEMETTMKEESEPLSKVLETYVSPTSDYESLSLEEHLAQIPDGMMLPSITAAEPTKIKLFREIKIRGIEEGDWYKAKLPKIVATDKGKKALEELDTVKGHPAHEQFQLICGDIDFLILLWEQVITEMTSFFQSEKSKGYAVSQGVTFKEEKMLVWAETDSLNKAVQRRMFIFSKQLYDPTNLFLMSKRSYFKHFELAPEITLIISTYIHRRCQELRLEKRLEEFTC</sequence>
<keyword evidence="3" id="KW-1185">Reference proteome</keyword>
<gene>
    <name evidence="2" type="ORF">F511_14100</name>
</gene>
<reference evidence="2 3" key="1">
    <citation type="journal article" date="2015" name="Proc. Natl. Acad. Sci. U.S.A.">
        <title>The resurrection genome of Boea hygrometrica: A blueprint for survival of dehydration.</title>
        <authorList>
            <person name="Xiao L."/>
            <person name="Yang G."/>
            <person name="Zhang L."/>
            <person name="Yang X."/>
            <person name="Zhao S."/>
            <person name="Ji Z."/>
            <person name="Zhou Q."/>
            <person name="Hu M."/>
            <person name="Wang Y."/>
            <person name="Chen M."/>
            <person name="Xu Y."/>
            <person name="Jin H."/>
            <person name="Xiao X."/>
            <person name="Hu G."/>
            <person name="Bao F."/>
            <person name="Hu Y."/>
            <person name="Wan P."/>
            <person name="Li L."/>
            <person name="Deng X."/>
            <person name="Kuang T."/>
            <person name="Xiang C."/>
            <person name="Zhu J.K."/>
            <person name="Oliver M.J."/>
            <person name="He Y."/>
        </authorList>
    </citation>
    <scope>NUCLEOTIDE SEQUENCE [LARGE SCALE GENOMIC DNA]</scope>
    <source>
        <strain evidence="3">cv. XS01</strain>
    </source>
</reference>
<proteinExistence type="predicted"/>
<evidence type="ECO:0000313" key="3">
    <source>
        <dbReference type="Proteomes" id="UP000250235"/>
    </source>
</evidence>
<accession>A0A2Z7CH52</accession>
<feature type="region of interest" description="Disordered" evidence="1">
    <location>
        <begin position="72"/>
        <end position="91"/>
    </location>
</feature>
<evidence type="ECO:0000313" key="2">
    <source>
        <dbReference type="EMBL" id="KZV46268.1"/>
    </source>
</evidence>
<feature type="region of interest" description="Disordered" evidence="1">
    <location>
        <begin position="158"/>
        <end position="178"/>
    </location>
</feature>